<keyword evidence="1 6" id="KW-0645">Protease</keyword>
<keyword evidence="2" id="KW-0479">Metal-binding</keyword>
<dbReference type="GO" id="GO:0051603">
    <property type="term" value="P:proteolysis involved in protein catabolic process"/>
    <property type="evidence" value="ECO:0007669"/>
    <property type="project" value="TreeGrafter"/>
</dbReference>
<dbReference type="EMBL" id="SMCP01000010">
    <property type="protein sequence ID" value="TCV84836.1"/>
    <property type="molecule type" value="Genomic_DNA"/>
</dbReference>
<comment type="cofactor">
    <cofactor evidence="6">
        <name>Zn(2+)</name>
        <dbReference type="ChEBI" id="CHEBI:29105"/>
    </cofactor>
    <text evidence="6">Binds 1 zinc ion per subunit.</text>
</comment>
<dbReference type="PROSITE" id="PS51257">
    <property type="entry name" value="PROKAR_LIPOPROTEIN"/>
    <property type="match status" value="1"/>
</dbReference>
<keyword evidence="5 6" id="KW-0482">Metalloprotease</keyword>
<evidence type="ECO:0000256" key="1">
    <source>
        <dbReference type="ARBA" id="ARBA00022670"/>
    </source>
</evidence>
<accession>A0A4R3XZM4</accession>
<dbReference type="GO" id="GO:0004222">
    <property type="term" value="F:metalloendopeptidase activity"/>
    <property type="evidence" value="ECO:0007669"/>
    <property type="project" value="InterPro"/>
</dbReference>
<reference evidence="9 11" key="2">
    <citation type="submission" date="2019-05" db="EMBL/GenBank/DDBJ databases">
        <title>Pasteurellaceae isolates from reptiles.</title>
        <authorList>
            <person name="Bojesen A.M."/>
            <person name="Lund E."/>
        </authorList>
    </citation>
    <scope>NUCLEOTIDE SEQUENCE [LARGE SCALE GENOMIC DNA]</scope>
    <source>
        <strain evidence="9 11">ELNT2x</strain>
    </source>
</reference>
<dbReference type="EMBL" id="VDGV01000032">
    <property type="protein sequence ID" value="TNG92362.1"/>
    <property type="molecule type" value="Genomic_DNA"/>
</dbReference>
<dbReference type="Proteomes" id="UP000294619">
    <property type="component" value="Unassembled WGS sequence"/>
</dbReference>
<evidence type="ECO:0000259" key="7">
    <source>
        <dbReference type="Pfam" id="PF01435"/>
    </source>
</evidence>
<evidence type="ECO:0000256" key="3">
    <source>
        <dbReference type="ARBA" id="ARBA00022801"/>
    </source>
</evidence>
<dbReference type="GO" id="GO:0046872">
    <property type="term" value="F:metal ion binding"/>
    <property type="evidence" value="ECO:0007669"/>
    <property type="project" value="UniProtKB-KW"/>
</dbReference>
<protein>
    <submittedName>
        <fullName evidence="9">M48 family metallopeptidase</fullName>
    </submittedName>
    <submittedName>
        <fullName evidence="8">Putative metalloprotease</fullName>
    </submittedName>
</protein>
<dbReference type="Proteomes" id="UP000305526">
    <property type="component" value="Unassembled WGS sequence"/>
</dbReference>
<keyword evidence="11" id="KW-1185">Reference proteome</keyword>
<dbReference type="CDD" id="cd07331">
    <property type="entry name" value="M48C_Oma1_like"/>
    <property type="match status" value="1"/>
</dbReference>
<gene>
    <name evidence="8" type="ORF">EDC16_11067</name>
    <name evidence="9" type="ORF">FHQ21_04855</name>
</gene>
<dbReference type="InterPro" id="IPR051156">
    <property type="entry name" value="Mito/Outer_Membr_Metalloprot"/>
</dbReference>
<dbReference type="Gene3D" id="3.30.2010.10">
    <property type="entry name" value="Metalloproteases ('zincins'), catalytic domain"/>
    <property type="match status" value="1"/>
</dbReference>
<dbReference type="PANTHER" id="PTHR22726">
    <property type="entry name" value="METALLOENDOPEPTIDASE OMA1"/>
    <property type="match status" value="1"/>
</dbReference>
<evidence type="ECO:0000313" key="9">
    <source>
        <dbReference type="EMBL" id="TNG92362.1"/>
    </source>
</evidence>
<dbReference type="RefSeq" id="WP_132967764.1">
    <property type="nucleotide sequence ID" value="NZ_LEKL01000028.1"/>
</dbReference>
<evidence type="ECO:0000256" key="4">
    <source>
        <dbReference type="ARBA" id="ARBA00022833"/>
    </source>
</evidence>
<evidence type="ECO:0000313" key="8">
    <source>
        <dbReference type="EMBL" id="TCV84836.1"/>
    </source>
</evidence>
<comment type="caution">
    <text evidence="8">The sequence shown here is derived from an EMBL/GenBank/DDBJ whole genome shotgun (WGS) entry which is preliminary data.</text>
</comment>
<proteinExistence type="inferred from homology"/>
<evidence type="ECO:0000313" key="11">
    <source>
        <dbReference type="Proteomes" id="UP000305526"/>
    </source>
</evidence>
<keyword evidence="3 6" id="KW-0378">Hydrolase</keyword>
<name>A0A4R3XZM4_9PAST</name>
<dbReference type="GO" id="GO:0016020">
    <property type="term" value="C:membrane"/>
    <property type="evidence" value="ECO:0007669"/>
    <property type="project" value="TreeGrafter"/>
</dbReference>
<evidence type="ECO:0000256" key="5">
    <source>
        <dbReference type="ARBA" id="ARBA00023049"/>
    </source>
</evidence>
<reference evidence="8 10" key="1">
    <citation type="submission" date="2019-03" db="EMBL/GenBank/DDBJ databases">
        <title>Genomic Encyclopedia of Type Strains, Phase IV (KMG-IV): sequencing the most valuable type-strain genomes for metagenomic binning, comparative biology and taxonomic classification.</title>
        <authorList>
            <person name="Goeker M."/>
        </authorList>
    </citation>
    <scope>NUCLEOTIDE SEQUENCE [LARGE SCALE GENOMIC DNA]</scope>
    <source>
        <strain evidence="8 10">DSM 28140</strain>
    </source>
</reference>
<organism evidence="8 10">
    <name type="scientific">Testudinibacter aquarius</name>
    <dbReference type="NCBI Taxonomy" id="1524974"/>
    <lineage>
        <taxon>Bacteria</taxon>
        <taxon>Pseudomonadati</taxon>
        <taxon>Pseudomonadota</taxon>
        <taxon>Gammaproteobacteria</taxon>
        <taxon>Pasteurellales</taxon>
        <taxon>Pasteurellaceae</taxon>
        <taxon>Testudinibacter</taxon>
    </lineage>
</organism>
<evidence type="ECO:0000256" key="2">
    <source>
        <dbReference type="ARBA" id="ARBA00022723"/>
    </source>
</evidence>
<dbReference type="PANTHER" id="PTHR22726:SF1">
    <property type="entry name" value="METALLOENDOPEPTIDASE OMA1, MITOCHONDRIAL"/>
    <property type="match status" value="1"/>
</dbReference>
<dbReference type="AlphaFoldDB" id="A0A4R3XZM4"/>
<feature type="domain" description="Peptidase M48" evidence="7">
    <location>
        <begin position="57"/>
        <end position="240"/>
    </location>
</feature>
<keyword evidence="4 6" id="KW-0862">Zinc</keyword>
<dbReference type="Pfam" id="PF01435">
    <property type="entry name" value="Peptidase_M48"/>
    <property type="match status" value="1"/>
</dbReference>
<evidence type="ECO:0000313" key="10">
    <source>
        <dbReference type="Proteomes" id="UP000294619"/>
    </source>
</evidence>
<sequence length="258" mass="28680">MRYARFWVVVVLLFSLLGCTSSESLNQRSAKSYQRMVNQMEMFGVVEHDSELALRVQRVFTRLHPIAEKSNQSGSAFDWQITVLRNPKEAGAWTMPGGKMVIYTGLIEVLKLSDDELALILAHEMAHVVKEHGKHQVNISRASYALGLFGSVAASSLVNYAGSAVVLAPEYAVNKPYSRNNELEADRLGLLIMAEGGYNPNAAKALWTKMYEFSGDNNGFLRQLASTHPAYAEREANLAEVLPQALDIYRHTQQATTD</sequence>
<evidence type="ECO:0000256" key="6">
    <source>
        <dbReference type="RuleBase" id="RU003983"/>
    </source>
</evidence>
<dbReference type="InterPro" id="IPR001915">
    <property type="entry name" value="Peptidase_M48"/>
</dbReference>
<comment type="similarity">
    <text evidence="6">Belongs to the peptidase M48 family.</text>
</comment>